<dbReference type="Proteomes" id="UP001370490">
    <property type="component" value="Unassembled WGS sequence"/>
</dbReference>
<comment type="caution">
    <text evidence="4">The sequence shown here is derived from an EMBL/GenBank/DDBJ whole genome shotgun (WGS) entry which is preliminary data.</text>
</comment>
<dbReference type="InterPro" id="IPR002885">
    <property type="entry name" value="PPR_rpt"/>
</dbReference>
<dbReference type="PROSITE" id="PS51375">
    <property type="entry name" value="PPR"/>
    <property type="match status" value="1"/>
</dbReference>
<evidence type="ECO:0000313" key="5">
    <source>
        <dbReference type="Proteomes" id="UP001370490"/>
    </source>
</evidence>
<dbReference type="InterPro" id="IPR011990">
    <property type="entry name" value="TPR-like_helical_dom_sf"/>
</dbReference>
<evidence type="ECO:0000256" key="2">
    <source>
        <dbReference type="ARBA" id="ARBA00022737"/>
    </source>
</evidence>
<gene>
    <name evidence="4" type="ORF">RJ641_003960</name>
</gene>
<dbReference type="Gene3D" id="1.25.40.10">
    <property type="entry name" value="Tetratricopeptide repeat domain"/>
    <property type="match status" value="2"/>
</dbReference>
<evidence type="ECO:0000256" key="3">
    <source>
        <dbReference type="PROSITE-ProRule" id="PRU00708"/>
    </source>
</evidence>
<keyword evidence="5" id="KW-1185">Reference proteome</keyword>
<protein>
    <submittedName>
        <fullName evidence="4">Pentatricopeptide repeat</fullName>
    </submittedName>
</protein>
<dbReference type="PANTHER" id="PTHR47941">
    <property type="entry name" value="PENTATRICOPEPTIDE REPEAT-CONTAINING PROTEIN 3, MITOCHONDRIAL"/>
    <property type="match status" value="1"/>
</dbReference>
<organism evidence="4 5">
    <name type="scientific">Dillenia turbinata</name>
    <dbReference type="NCBI Taxonomy" id="194707"/>
    <lineage>
        <taxon>Eukaryota</taxon>
        <taxon>Viridiplantae</taxon>
        <taxon>Streptophyta</taxon>
        <taxon>Embryophyta</taxon>
        <taxon>Tracheophyta</taxon>
        <taxon>Spermatophyta</taxon>
        <taxon>Magnoliopsida</taxon>
        <taxon>eudicotyledons</taxon>
        <taxon>Gunneridae</taxon>
        <taxon>Pentapetalae</taxon>
        <taxon>Dilleniales</taxon>
        <taxon>Dilleniaceae</taxon>
        <taxon>Dillenia</taxon>
    </lineage>
</organism>
<proteinExistence type="inferred from homology"/>
<sequence length="178" mass="20237">MNNRTYWTRKIHFLCTKDHNVDEALRLLNHLRVYGYKPDSLNISSIIHGLCNSRRFAEAHNQLLLFIASDFVPDERTRNVLIARLLDSKTPLTTLHPEFVPSLINYGRLIDQLCLVEGIFPNAVTCTTLIGGFCRIGEVGVAQKLFDEMTECGAMPNSLTCSVLICGIFRQRDIENIR</sequence>
<evidence type="ECO:0000313" key="4">
    <source>
        <dbReference type="EMBL" id="KAK6929866.1"/>
    </source>
</evidence>
<name>A0AAN8Z9E0_9MAGN</name>
<accession>A0AAN8Z9E0</accession>
<dbReference type="Pfam" id="PF13041">
    <property type="entry name" value="PPR_2"/>
    <property type="match status" value="1"/>
</dbReference>
<dbReference type="AlphaFoldDB" id="A0AAN8Z9E0"/>
<feature type="repeat" description="PPR" evidence="3">
    <location>
        <begin position="122"/>
        <end position="156"/>
    </location>
</feature>
<dbReference type="NCBIfam" id="TIGR00756">
    <property type="entry name" value="PPR"/>
    <property type="match status" value="1"/>
</dbReference>
<reference evidence="4 5" key="1">
    <citation type="submission" date="2023-12" db="EMBL/GenBank/DDBJ databases">
        <title>A high-quality genome assembly for Dillenia turbinata (Dilleniales).</title>
        <authorList>
            <person name="Chanderbali A."/>
        </authorList>
    </citation>
    <scope>NUCLEOTIDE SEQUENCE [LARGE SCALE GENOMIC DNA]</scope>
    <source>
        <strain evidence="4">LSX21</strain>
        <tissue evidence="4">Leaf</tissue>
    </source>
</reference>
<comment type="similarity">
    <text evidence="1">Belongs to the PPR family. P subfamily.</text>
</comment>
<evidence type="ECO:0000256" key="1">
    <source>
        <dbReference type="ARBA" id="ARBA00007626"/>
    </source>
</evidence>
<dbReference type="EMBL" id="JBAMMX010000012">
    <property type="protein sequence ID" value="KAK6929866.1"/>
    <property type="molecule type" value="Genomic_DNA"/>
</dbReference>
<keyword evidence="2" id="KW-0677">Repeat</keyword>